<sequence length="150" mass="15557">MAASGSSERGPPAFPEDREPEAGHREPEDGDQEEGEDIFVNTSGSVGVSAGFSEPQTQSQPLSEPLDLFSEADPSAQSTLTGFTLTTRATCLPPEQSVVPRVLWRGRGGVLRVLSWGGVGSLGRAGEVLRVLCGAGWGPLGAVARAGWGP</sequence>
<feature type="domain" description="Sorting nexin N-terminal" evidence="2">
    <location>
        <begin position="6"/>
        <end position="64"/>
    </location>
</feature>
<name>A0AAV2LVF2_KNICA</name>
<reference evidence="3 4" key="1">
    <citation type="submission" date="2024-04" db="EMBL/GenBank/DDBJ databases">
        <authorList>
            <person name="Waldvogel A.-M."/>
            <person name="Schoenle A."/>
        </authorList>
    </citation>
    <scope>NUCLEOTIDE SEQUENCE [LARGE SCALE GENOMIC DNA]</scope>
</reference>
<evidence type="ECO:0000313" key="3">
    <source>
        <dbReference type="EMBL" id="CAL1605037.1"/>
    </source>
</evidence>
<evidence type="ECO:0000259" key="2">
    <source>
        <dbReference type="Pfam" id="PF03700"/>
    </source>
</evidence>
<dbReference type="InterPro" id="IPR005329">
    <property type="entry name" value="Sorting_nexin_N"/>
</dbReference>
<dbReference type="EMBL" id="OZ035826">
    <property type="protein sequence ID" value="CAL1605037.1"/>
    <property type="molecule type" value="Genomic_DNA"/>
</dbReference>
<protein>
    <recommendedName>
        <fullName evidence="2">Sorting nexin N-terminal domain-containing protein</fullName>
    </recommendedName>
</protein>
<accession>A0AAV2LVF2</accession>
<feature type="compositionally biased region" description="Acidic residues" evidence="1">
    <location>
        <begin position="28"/>
        <end position="37"/>
    </location>
</feature>
<dbReference type="GO" id="GO:0006886">
    <property type="term" value="P:intracellular protein transport"/>
    <property type="evidence" value="ECO:0007669"/>
    <property type="project" value="InterPro"/>
</dbReference>
<evidence type="ECO:0000313" key="4">
    <source>
        <dbReference type="Proteomes" id="UP001497482"/>
    </source>
</evidence>
<feature type="region of interest" description="Disordered" evidence="1">
    <location>
        <begin position="1"/>
        <end position="75"/>
    </location>
</feature>
<dbReference type="Pfam" id="PF03700">
    <property type="entry name" value="Sorting_nexin"/>
    <property type="match status" value="1"/>
</dbReference>
<dbReference type="AlphaFoldDB" id="A0AAV2LVF2"/>
<gene>
    <name evidence="3" type="ORF">KC01_LOCUS32460</name>
</gene>
<dbReference type="Proteomes" id="UP001497482">
    <property type="component" value="Chromosome 4"/>
</dbReference>
<feature type="compositionally biased region" description="Basic and acidic residues" evidence="1">
    <location>
        <begin position="15"/>
        <end position="27"/>
    </location>
</feature>
<organism evidence="3 4">
    <name type="scientific">Knipowitschia caucasica</name>
    <name type="common">Caucasian dwarf goby</name>
    <name type="synonym">Pomatoschistus caucasicus</name>
    <dbReference type="NCBI Taxonomy" id="637954"/>
    <lineage>
        <taxon>Eukaryota</taxon>
        <taxon>Metazoa</taxon>
        <taxon>Chordata</taxon>
        <taxon>Craniata</taxon>
        <taxon>Vertebrata</taxon>
        <taxon>Euteleostomi</taxon>
        <taxon>Actinopterygii</taxon>
        <taxon>Neopterygii</taxon>
        <taxon>Teleostei</taxon>
        <taxon>Neoteleostei</taxon>
        <taxon>Acanthomorphata</taxon>
        <taxon>Gobiaria</taxon>
        <taxon>Gobiiformes</taxon>
        <taxon>Gobioidei</taxon>
        <taxon>Gobiidae</taxon>
        <taxon>Gobiinae</taxon>
        <taxon>Knipowitschia</taxon>
    </lineage>
</organism>
<keyword evidence="4" id="KW-1185">Reference proteome</keyword>
<proteinExistence type="predicted"/>
<evidence type="ECO:0000256" key="1">
    <source>
        <dbReference type="SAM" id="MobiDB-lite"/>
    </source>
</evidence>